<organism evidence="1 2">
    <name type="scientific">Rhododendron molle</name>
    <name type="common">Chinese azalea</name>
    <name type="synonym">Azalea mollis</name>
    <dbReference type="NCBI Taxonomy" id="49168"/>
    <lineage>
        <taxon>Eukaryota</taxon>
        <taxon>Viridiplantae</taxon>
        <taxon>Streptophyta</taxon>
        <taxon>Embryophyta</taxon>
        <taxon>Tracheophyta</taxon>
        <taxon>Spermatophyta</taxon>
        <taxon>Magnoliopsida</taxon>
        <taxon>eudicotyledons</taxon>
        <taxon>Gunneridae</taxon>
        <taxon>Pentapetalae</taxon>
        <taxon>asterids</taxon>
        <taxon>Ericales</taxon>
        <taxon>Ericaceae</taxon>
        <taxon>Ericoideae</taxon>
        <taxon>Rhodoreae</taxon>
        <taxon>Rhododendron</taxon>
    </lineage>
</organism>
<dbReference type="Proteomes" id="UP001062846">
    <property type="component" value="Chromosome 11"/>
</dbReference>
<accession>A0ACC0LN67</accession>
<evidence type="ECO:0000313" key="2">
    <source>
        <dbReference type="Proteomes" id="UP001062846"/>
    </source>
</evidence>
<gene>
    <name evidence="1" type="ORF">RHMOL_Rhmol11G0034900</name>
</gene>
<proteinExistence type="predicted"/>
<sequence>MAGQTELIKLKKAMEKMSQKVDKTLTLVQGLVNFLTSVILNSDLGLNADNVLIEEPPQIYHPRVKLLDMSKDLVEFHDSKTHSKEDDKSLSETSAG</sequence>
<comment type="caution">
    <text evidence="1">The sequence shown here is derived from an EMBL/GenBank/DDBJ whole genome shotgun (WGS) entry which is preliminary data.</text>
</comment>
<dbReference type="EMBL" id="CM046398">
    <property type="protein sequence ID" value="KAI8530171.1"/>
    <property type="molecule type" value="Genomic_DNA"/>
</dbReference>
<protein>
    <submittedName>
        <fullName evidence="1">Uncharacterized protein</fullName>
    </submittedName>
</protein>
<keyword evidence="2" id="KW-1185">Reference proteome</keyword>
<name>A0ACC0LN67_RHOML</name>
<evidence type="ECO:0000313" key="1">
    <source>
        <dbReference type="EMBL" id="KAI8530171.1"/>
    </source>
</evidence>
<reference evidence="1" key="1">
    <citation type="submission" date="2022-02" db="EMBL/GenBank/DDBJ databases">
        <title>Plant Genome Project.</title>
        <authorList>
            <person name="Zhang R.-G."/>
        </authorList>
    </citation>
    <scope>NUCLEOTIDE SEQUENCE</scope>
    <source>
        <strain evidence="1">AT1</strain>
    </source>
</reference>